<name>W1XVI3_9ZZZZ</name>
<protein>
    <submittedName>
        <fullName evidence="3">Type I restriction-modification system restriction subunit</fullName>
    </submittedName>
</protein>
<dbReference type="InterPro" id="IPR040980">
    <property type="entry name" value="SWI2_SNF2"/>
</dbReference>
<dbReference type="EMBL" id="AZMM01011346">
    <property type="protein sequence ID" value="ETJ34227.1"/>
    <property type="molecule type" value="Genomic_DNA"/>
</dbReference>
<dbReference type="GO" id="GO:0009307">
    <property type="term" value="P:DNA restriction-modification system"/>
    <property type="evidence" value="ECO:0007669"/>
    <property type="project" value="UniProtKB-KW"/>
</dbReference>
<sequence>YLRDALPNATFVGFTGTPVASTDKNTQMVFGNYIDVYDMTQAVADGSTVKIYYESRVIPLNLPQNLDLDEAYNDITEDQEEDVKQRLKSKWS</sequence>
<dbReference type="InterPro" id="IPR027417">
    <property type="entry name" value="P-loop_NTPase"/>
</dbReference>
<comment type="caution">
    <text evidence="3">The sequence shown here is derived from an EMBL/GenBank/DDBJ whole genome shotgun (WGS) entry which is preliminary data.</text>
</comment>
<organism evidence="3">
    <name type="scientific">human gut metagenome</name>
    <dbReference type="NCBI Taxonomy" id="408170"/>
    <lineage>
        <taxon>unclassified sequences</taxon>
        <taxon>metagenomes</taxon>
        <taxon>organismal metagenomes</taxon>
    </lineage>
</organism>
<evidence type="ECO:0000259" key="2">
    <source>
        <dbReference type="Pfam" id="PF18766"/>
    </source>
</evidence>
<keyword evidence="1" id="KW-0680">Restriction system</keyword>
<dbReference type="Pfam" id="PF18766">
    <property type="entry name" value="SWI2_SNF2"/>
    <property type="match status" value="1"/>
</dbReference>
<dbReference type="InterPro" id="IPR051268">
    <property type="entry name" value="Type-I_R_enzyme_R_subunit"/>
</dbReference>
<dbReference type="Gene3D" id="3.40.50.300">
    <property type="entry name" value="P-loop containing nucleotide triphosphate hydrolases"/>
    <property type="match status" value="1"/>
</dbReference>
<feature type="non-terminal residue" evidence="3">
    <location>
        <position position="1"/>
    </location>
</feature>
<reference evidence="3" key="1">
    <citation type="submission" date="2013-12" db="EMBL/GenBank/DDBJ databases">
        <title>A Varibaculum cambriense genome reconstructed from a premature infant gut community with otherwise low bacterial novelty that shifts toward anaerobic metabolism during the third week of life.</title>
        <authorList>
            <person name="Brown C.T."/>
            <person name="Sharon I."/>
            <person name="Thomas B.C."/>
            <person name="Castelle C.J."/>
            <person name="Morowitz M.J."/>
            <person name="Banfield J.F."/>
        </authorList>
    </citation>
    <scope>NUCLEOTIDE SEQUENCE</scope>
</reference>
<dbReference type="AlphaFoldDB" id="W1XVI3"/>
<proteinExistence type="predicted"/>
<dbReference type="PANTHER" id="PTHR30195">
    <property type="entry name" value="TYPE I SITE-SPECIFIC DEOXYRIBONUCLEASE PROTEIN SUBUNIT M AND R"/>
    <property type="match status" value="1"/>
</dbReference>
<feature type="domain" description="SWI2/SNF2 ATPase" evidence="2">
    <location>
        <begin position="2"/>
        <end position="84"/>
    </location>
</feature>
<accession>W1XVI3</accession>
<evidence type="ECO:0000256" key="1">
    <source>
        <dbReference type="ARBA" id="ARBA00022747"/>
    </source>
</evidence>
<evidence type="ECO:0000313" key="3">
    <source>
        <dbReference type="EMBL" id="ETJ34227.1"/>
    </source>
</evidence>
<dbReference type="PANTHER" id="PTHR30195:SF15">
    <property type="entry name" value="TYPE I RESTRICTION ENZYME HINDI ENDONUCLEASE SUBUNIT"/>
    <property type="match status" value="1"/>
</dbReference>
<feature type="non-terminal residue" evidence="3">
    <location>
        <position position="92"/>
    </location>
</feature>
<gene>
    <name evidence="3" type="ORF">Q604_UNBC11346G0001</name>
</gene>